<dbReference type="InterPro" id="IPR025452">
    <property type="entry name" value="DUF4218"/>
</dbReference>
<dbReference type="Proteomes" id="UP001153555">
    <property type="component" value="Unassembled WGS sequence"/>
</dbReference>
<dbReference type="AlphaFoldDB" id="A0A9N7NDD9"/>
<organism evidence="2 3">
    <name type="scientific">Striga hermonthica</name>
    <name type="common">Purple witchweed</name>
    <name type="synonym">Buchnera hermonthica</name>
    <dbReference type="NCBI Taxonomy" id="68872"/>
    <lineage>
        <taxon>Eukaryota</taxon>
        <taxon>Viridiplantae</taxon>
        <taxon>Streptophyta</taxon>
        <taxon>Embryophyta</taxon>
        <taxon>Tracheophyta</taxon>
        <taxon>Spermatophyta</taxon>
        <taxon>Magnoliopsida</taxon>
        <taxon>eudicotyledons</taxon>
        <taxon>Gunneridae</taxon>
        <taxon>Pentapetalae</taxon>
        <taxon>asterids</taxon>
        <taxon>lamiids</taxon>
        <taxon>Lamiales</taxon>
        <taxon>Orobanchaceae</taxon>
        <taxon>Buchnereae</taxon>
        <taxon>Striga</taxon>
    </lineage>
</organism>
<gene>
    <name evidence="2" type="ORF">SHERM_25175</name>
</gene>
<sequence length="129" mass="15110">FLCDLKQGVTNKAHPEGSIAEAYIAKESLTFCSMYLKGIETRFNRDDRNCDITTDDSLSIFSEKCRHFGATKLVELSEEEYNTLQWFVFQNCEEVQPFLEKHKQDLTLVGCENINQEHKEQFPAWFKHH</sequence>
<evidence type="ECO:0000259" key="1">
    <source>
        <dbReference type="Pfam" id="PF13960"/>
    </source>
</evidence>
<feature type="non-terminal residue" evidence="2">
    <location>
        <position position="129"/>
    </location>
</feature>
<accession>A0A9N7NDD9</accession>
<proteinExistence type="predicted"/>
<dbReference type="PANTHER" id="PTHR48451:SF1">
    <property type="entry name" value="DUF4218 DOMAIN-CONTAINING PROTEIN"/>
    <property type="match status" value="1"/>
</dbReference>
<protein>
    <recommendedName>
        <fullName evidence="1">DUF4218 domain-containing protein</fullName>
    </recommendedName>
</protein>
<name>A0A9N7NDD9_STRHE</name>
<evidence type="ECO:0000313" key="2">
    <source>
        <dbReference type="EMBL" id="CAA0829649.1"/>
    </source>
</evidence>
<dbReference type="OrthoDB" id="1919442at2759"/>
<comment type="caution">
    <text evidence="2">The sequence shown here is derived from an EMBL/GenBank/DDBJ whole genome shotgun (WGS) entry which is preliminary data.</text>
</comment>
<reference evidence="2" key="1">
    <citation type="submission" date="2019-12" db="EMBL/GenBank/DDBJ databases">
        <authorList>
            <person name="Scholes J."/>
        </authorList>
    </citation>
    <scope>NUCLEOTIDE SEQUENCE</scope>
</reference>
<keyword evidence="3" id="KW-1185">Reference proteome</keyword>
<evidence type="ECO:0000313" key="3">
    <source>
        <dbReference type="Proteomes" id="UP001153555"/>
    </source>
</evidence>
<feature type="domain" description="DUF4218" evidence="1">
    <location>
        <begin position="2"/>
        <end position="49"/>
    </location>
</feature>
<feature type="non-terminal residue" evidence="2">
    <location>
        <position position="1"/>
    </location>
</feature>
<dbReference type="Pfam" id="PF13960">
    <property type="entry name" value="DUF4218"/>
    <property type="match status" value="1"/>
</dbReference>
<dbReference type="EMBL" id="CACSLK010027783">
    <property type="protein sequence ID" value="CAA0829649.1"/>
    <property type="molecule type" value="Genomic_DNA"/>
</dbReference>
<dbReference type="PANTHER" id="PTHR48451">
    <property type="entry name" value="DUF4218 DOMAIN-CONTAINING PROTEIN"/>
    <property type="match status" value="1"/>
</dbReference>